<evidence type="ECO:0000256" key="8">
    <source>
        <dbReference type="ARBA" id="ARBA00035465"/>
    </source>
</evidence>
<evidence type="ECO:0000256" key="1">
    <source>
        <dbReference type="ARBA" id="ARBA00004173"/>
    </source>
</evidence>
<evidence type="ECO:0000256" key="6">
    <source>
        <dbReference type="ARBA" id="ARBA00023274"/>
    </source>
</evidence>
<dbReference type="EMBL" id="HG316459">
    <property type="protein sequence ID" value="CDF90128.1"/>
    <property type="molecule type" value="Genomic_DNA"/>
</dbReference>
<dbReference type="GO" id="GO:0006412">
    <property type="term" value="P:translation"/>
    <property type="evidence" value="ECO:0007669"/>
    <property type="project" value="InterPro"/>
</dbReference>
<dbReference type="PANTHER" id="PTHR15893">
    <property type="entry name" value="RIBOSOMAL PROTEIN L27"/>
    <property type="match status" value="1"/>
</dbReference>
<comment type="similarity">
    <text evidence="2">Belongs to the bacterial ribosomal protein bL27 family.</text>
</comment>
<organism evidence="10 11">
    <name type="scientific">Zygosaccharomyces bailii (strain CLIB 213 / ATCC 58445 / CBS 680 / BCRC 21525 / NBRC 1098 / NCYC 1416 / NRRL Y-2227)</name>
    <dbReference type="NCBI Taxonomy" id="1333698"/>
    <lineage>
        <taxon>Eukaryota</taxon>
        <taxon>Fungi</taxon>
        <taxon>Dikarya</taxon>
        <taxon>Ascomycota</taxon>
        <taxon>Saccharomycotina</taxon>
        <taxon>Saccharomycetes</taxon>
        <taxon>Saccharomycetales</taxon>
        <taxon>Saccharomycetaceae</taxon>
        <taxon>Zygosaccharomyces</taxon>
    </lineage>
</organism>
<dbReference type="OrthoDB" id="1867012at2759"/>
<evidence type="ECO:0000313" key="11">
    <source>
        <dbReference type="Proteomes" id="UP000019375"/>
    </source>
</evidence>
<evidence type="ECO:0000256" key="2">
    <source>
        <dbReference type="ARBA" id="ARBA00010797"/>
    </source>
</evidence>
<dbReference type="InterPro" id="IPR001684">
    <property type="entry name" value="Ribosomal_bL27"/>
</dbReference>
<dbReference type="Pfam" id="PF01016">
    <property type="entry name" value="Ribosomal_L27"/>
    <property type="match status" value="1"/>
</dbReference>
<dbReference type="Proteomes" id="UP000019375">
    <property type="component" value="Unassembled WGS sequence"/>
</dbReference>
<dbReference type="AlphaFoldDB" id="A0A8J2X962"/>
<dbReference type="NCBIfam" id="TIGR00062">
    <property type="entry name" value="L27"/>
    <property type="match status" value="1"/>
</dbReference>
<keyword evidence="5" id="KW-0496">Mitochondrion</keyword>
<name>A0A8J2X962_ZYGB2</name>
<dbReference type="InterPro" id="IPR018261">
    <property type="entry name" value="Ribosomal_bL27_CS"/>
</dbReference>
<feature type="domain" description="Large ribosomal subunit protein bL27m C-terminal" evidence="9">
    <location>
        <begin position="137"/>
        <end position="369"/>
    </location>
</feature>
<proteinExistence type="inferred from homology"/>
<dbReference type="GO" id="GO:0003735">
    <property type="term" value="F:structural constituent of ribosome"/>
    <property type="evidence" value="ECO:0007669"/>
    <property type="project" value="InterPro"/>
</dbReference>
<gene>
    <name evidence="10" type="ORF">BN860_01222g</name>
</gene>
<comment type="subcellular location">
    <subcellularLocation>
        <location evidence="1">Mitochondrion</location>
    </subcellularLocation>
</comment>
<evidence type="ECO:0000259" key="9">
    <source>
        <dbReference type="Pfam" id="PF18471"/>
    </source>
</evidence>
<accession>A0A8J2X962</accession>
<evidence type="ECO:0000256" key="5">
    <source>
        <dbReference type="ARBA" id="ARBA00023128"/>
    </source>
</evidence>
<dbReference type="SUPFAM" id="SSF110324">
    <property type="entry name" value="Ribosomal L27 protein-like"/>
    <property type="match status" value="1"/>
</dbReference>
<evidence type="ECO:0000256" key="4">
    <source>
        <dbReference type="ARBA" id="ARBA00022980"/>
    </source>
</evidence>
<keyword evidence="6" id="KW-0687">Ribonucleoprotein</keyword>
<evidence type="ECO:0000313" key="10">
    <source>
        <dbReference type="EMBL" id="CDF90128.1"/>
    </source>
</evidence>
<evidence type="ECO:0000256" key="7">
    <source>
        <dbReference type="ARBA" id="ARBA00035267"/>
    </source>
</evidence>
<dbReference type="Gene3D" id="2.40.50.100">
    <property type="match status" value="1"/>
</dbReference>
<reference evidence="11" key="1">
    <citation type="journal article" date="2013" name="Genome Announc.">
        <title>Genome sequence of the food spoilage yeast Zygosaccharomyces bailii CLIB 213(T).</title>
        <authorList>
            <person name="Galeote V."/>
            <person name="Bigey F."/>
            <person name="Devillers H."/>
            <person name="Neuveglise C."/>
            <person name="Dequin S."/>
        </authorList>
    </citation>
    <scope>NUCLEOTIDE SEQUENCE [LARGE SCALE GENOMIC DNA]</scope>
    <source>
        <strain evidence="11">CLIB 213 / ATCC 58445 / CBS 680 / CCRC 21525 / NBRC 1098 / NCYC 1416 / NRRL Y-2227</strain>
    </source>
</reference>
<evidence type="ECO:0000256" key="3">
    <source>
        <dbReference type="ARBA" id="ARBA00022946"/>
    </source>
</evidence>
<dbReference type="Pfam" id="PF18471">
    <property type="entry name" value="Ribosomal_L27_C"/>
    <property type="match status" value="1"/>
</dbReference>
<dbReference type="GO" id="GO:0005762">
    <property type="term" value="C:mitochondrial large ribosomal subunit"/>
    <property type="evidence" value="ECO:0007669"/>
    <property type="project" value="TreeGrafter"/>
</dbReference>
<keyword evidence="4" id="KW-0689">Ribosomal protein</keyword>
<dbReference type="PANTHER" id="PTHR15893:SF0">
    <property type="entry name" value="LARGE RIBOSOMAL SUBUNIT PROTEIN BL27M"/>
    <property type="match status" value="1"/>
</dbReference>
<dbReference type="FunFam" id="2.40.50.100:FF:000042">
    <property type="entry name" value="50S ribosomal protein L27"/>
    <property type="match status" value="1"/>
</dbReference>
<sequence length="369" mass="42951">MVLFNGNNGTFAPKYACNIFTQVRNATKRAAGSRTSMKDSAGRRLGPKKYEGQVVKVGEIIMRQRGTKLYPGENTGIGKDHTIYAKEPGVVRYYLDPFHPKRKFVGVSLNRDVRLPLPHFEPRVRRFGHQVLTHPRIKKEEEDFLPRKQLEAKESILHALEKREQARSQLAMEYRAFLQDELKLQLSDIDMATSYLIRLRSCLKNGFLLTDAQYNARHYLELEYKLQAQRENTEDKLSEKLKLLHDTTNKLDETTSFDNKLHLIKHVSDKQKKELKEQLLKALHEKGDDIETKQQREEVKAMFSKASEFLTFSEEVHLRRVFLKPVKSENEATIATSPGKKTINIKRFNDERRKLEIVLRKKSAFLSKL</sequence>
<keyword evidence="3" id="KW-0809">Transit peptide</keyword>
<dbReference type="PRINTS" id="PR00063">
    <property type="entry name" value="RIBOSOMALL27"/>
</dbReference>
<dbReference type="InterPro" id="IPR041244">
    <property type="entry name" value="Ribosomal_bL27m_C"/>
</dbReference>
<keyword evidence="11" id="KW-1185">Reference proteome</keyword>
<dbReference type="PROSITE" id="PS00831">
    <property type="entry name" value="RIBOSOMAL_L27"/>
    <property type="match status" value="1"/>
</dbReference>
<protein>
    <recommendedName>
        <fullName evidence="7">Large ribosomal subunit protein bL27m</fullName>
    </recommendedName>
    <alternativeName>
        <fullName evidence="8">54S ribosomal protein L2, mitochondrial</fullName>
    </alternativeName>
</protein>